<dbReference type="PROSITE" id="PS50089">
    <property type="entry name" value="ZF_RING_2"/>
    <property type="match status" value="1"/>
</dbReference>
<proteinExistence type="predicted"/>
<accession>A0A7R8ZN87</accession>
<dbReference type="PANTHER" id="PTHR10131">
    <property type="entry name" value="TNF RECEPTOR ASSOCIATED FACTOR"/>
    <property type="match status" value="1"/>
</dbReference>
<dbReference type="InterPro" id="IPR017907">
    <property type="entry name" value="Znf_RING_CS"/>
</dbReference>
<protein>
    <submittedName>
        <fullName evidence="1">Uncharacterized protein</fullName>
    </submittedName>
</protein>
<dbReference type="AlphaFoldDB" id="A0A7R8ZN87"/>
<dbReference type="Gene3D" id="3.30.40.10">
    <property type="entry name" value="Zinc/RING finger domain, C3HC4 (zinc finger)"/>
    <property type="match status" value="1"/>
</dbReference>
<dbReference type="OrthoDB" id="6477712at2759"/>
<name>A0A7R8ZN87_9CRUS</name>
<dbReference type="EMBL" id="OB661335">
    <property type="protein sequence ID" value="CAD7227986.1"/>
    <property type="molecule type" value="Genomic_DNA"/>
</dbReference>
<dbReference type="SUPFAM" id="SSF57850">
    <property type="entry name" value="RING/U-box"/>
    <property type="match status" value="1"/>
</dbReference>
<dbReference type="InterPro" id="IPR001841">
    <property type="entry name" value="Znf_RING"/>
</dbReference>
<dbReference type="SMART" id="SM00184">
    <property type="entry name" value="RING"/>
    <property type="match status" value="1"/>
</dbReference>
<organism evidence="1">
    <name type="scientific">Cyprideis torosa</name>
    <dbReference type="NCBI Taxonomy" id="163714"/>
    <lineage>
        <taxon>Eukaryota</taxon>
        <taxon>Metazoa</taxon>
        <taxon>Ecdysozoa</taxon>
        <taxon>Arthropoda</taxon>
        <taxon>Crustacea</taxon>
        <taxon>Oligostraca</taxon>
        <taxon>Ostracoda</taxon>
        <taxon>Podocopa</taxon>
        <taxon>Podocopida</taxon>
        <taxon>Cytherocopina</taxon>
        <taxon>Cytheroidea</taxon>
        <taxon>Cytherideidae</taxon>
        <taxon>Cyprideis</taxon>
    </lineage>
</organism>
<dbReference type="InterPro" id="IPR013083">
    <property type="entry name" value="Znf_RING/FYVE/PHD"/>
</dbReference>
<sequence length="118" mass="13147">MAEKKVSPEYAVGKVSHTLRCSICMMILHDPVETPCNHVFCRDCIEGFIDTGDSPSCTNDRKKLRKQDLKAAPLCLSQLLQELEIHCPEFGAICRSVKPSPAQKLLKLADHGRTKIGR</sequence>
<dbReference type="InterPro" id="IPR027370">
    <property type="entry name" value="Znf-RING_euk"/>
</dbReference>
<dbReference type="PROSITE" id="PS00518">
    <property type="entry name" value="ZF_RING_1"/>
    <property type="match status" value="1"/>
</dbReference>
<dbReference type="Pfam" id="PF13445">
    <property type="entry name" value="zf-RING_UBOX"/>
    <property type="match status" value="1"/>
</dbReference>
<reference evidence="1" key="1">
    <citation type="submission" date="2020-11" db="EMBL/GenBank/DDBJ databases">
        <authorList>
            <person name="Tran Van P."/>
        </authorList>
    </citation>
    <scope>NUCLEOTIDE SEQUENCE</scope>
</reference>
<evidence type="ECO:0000313" key="1">
    <source>
        <dbReference type="EMBL" id="CAD7227986.1"/>
    </source>
</evidence>
<dbReference type="PANTHER" id="PTHR10131:SF159">
    <property type="entry name" value="RING-TYPE DOMAIN-CONTAINING PROTEIN"/>
    <property type="match status" value="1"/>
</dbReference>
<gene>
    <name evidence="1" type="ORF">CTOB1V02_LOCUS5879</name>
</gene>